<dbReference type="OrthoDB" id="4688861at2759"/>
<dbReference type="InParanoid" id="C7Z676"/>
<evidence type="ECO:0000313" key="3">
    <source>
        <dbReference type="Proteomes" id="UP000005206"/>
    </source>
</evidence>
<dbReference type="eggNOG" id="ENOG502SM97">
    <property type="taxonomic scope" value="Eukaryota"/>
</dbReference>
<dbReference type="RefSeq" id="XP_003045792.1">
    <property type="nucleotide sequence ID" value="XM_003045746.1"/>
</dbReference>
<dbReference type="EMBL" id="GG698910">
    <property type="protein sequence ID" value="EEU40079.1"/>
    <property type="molecule type" value="Genomic_DNA"/>
</dbReference>
<name>C7Z676_FUSV7</name>
<protein>
    <recommendedName>
        <fullName evidence="1">DUF6546 domain-containing protein</fullName>
    </recommendedName>
</protein>
<organism evidence="2 3">
    <name type="scientific">Fusarium vanettenii (strain ATCC MYA-4622 / CBS 123669 / FGSC 9596 / NRRL 45880 / 77-13-4)</name>
    <name type="common">Fusarium solani subsp. pisi</name>
    <dbReference type="NCBI Taxonomy" id="660122"/>
    <lineage>
        <taxon>Eukaryota</taxon>
        <taxon>Fungi</taxon>
        <taxon>Dikarya</taxon>
        <taxon>Ascomycota</taxon>
        <taxon>Pezizomycotina</taxon>
        <taxon>Sordariomycetes</taxon>
        <taxon>Hypocreomycetidae</taxon>
        <taxon>Hypocreales</taxon>
        <taxon>Nectriaceae</taxon>
        <taxon>Fusarium</taxon>
        <taxon>Fusarium solani species complex</taxon>
        <taxon>Fusarium vanettenii</taxon>
    </lineage>
</organism>
<dbReference type="InterPro" id="IPR046676">
    <property type="entry name" value="DUF6546"/>
</dbReference>
<evidence type="ECO:0000313" key="2">
    <source>
        <dbReference type="EMBL" id="EEU40079.1"/>
    </source>
</evidence>
<sequence>MALPDGLSLGRNTQIFKAISIEIVNITTMDAESPRIPHTPLTFPLLPTEIRVQIITEAAQHSPRGHLAAVSEEWQLFIEEKTFESLVVDDIDQLKFLDNCRDYHSPSVWTFSCFLTALFGHLGRWTKGDLTLEINAYSPSDSRHFFKSYYVGDPAEDEAFGDPRTFDDERHGFSPDGQQVPLARDTREVYDMMGLSMLSLHQVRVIKRLLIRRQCRRQFTTDFLFRLLASLPALKHIHYEPWRMIDEEFQDGQWYPAFGILISGHLPRNLKTLILFEDFNELFFPDVPASTRIPNAQTSRALLHASLNLEHLSASFMVDAQDFFDASQTCCQDAKWENLEFLALTSRLVDPADKDLELTNLLYSAGIFTLRAPRLRTMILWYGNKNQAYAFIYKRDDTSITWHGTRDFDMNQQRITQI</sequence>
<gene>
    <name evidence="2" type="ORF">NECHADRAFT_76005</name>
</gene>
<dbReference type="OMA" id="RITWRGT"/>
<dbReference type="Pfam" id="PF20183">
    <property type="entry name" value="DUF6546"/>
    <property type="match status" value="1"/>
</dbReference>
<reference evidence="2 3" key="1">
    <citation type="journal article" date="2009" name="PLoS Genet.">
        <title>The genome of Nectria haematococca: contribution of supernumerary chromosomes to gene expansion.</title>
        <authorList>
            <person name="Coleman J.J."/>
            <person name="Rounsley S.D."/>
            <person name="Rodriguez-Carres M."/>
            <person name="Kuo A."/>
            <person name="Wasmann C.C."/>
            <person name="Grimwood J."/>
            <person name="Schmutz J."/>
            <person name="Taga M."/>
            <person name="White G.J."/>
            <person name="Zhou S."/>
            <person name="Schwartz D.C."/>
            <person name="Freitag M."/>
            <person name="Ma L.J."/>
            <person name="Danchin E.G."/>
            <person name="Henrissat B."/>
            <person name="Coutinho P.M."/>
            <person name="Nelson D.R."/>
            <person name="Straney D."/>
            <person name="Napoli C.A."/>
            <person name="Barker B.M."/>
            <person name="Gribskov M."/>
            <person name="Rep M."/>
            <person name="Kroken S."/>
            <person name="Molnar I."/>
            <person name="Rensing C."/>
            <person name="Kennell J.C."/>
            <person name="Zamora J."/>
            <person name="Farman M.L."/>
            <person name="Selker E.U."/>
            <person name="Salamov A."/>
            <person name="Shapiro H."/>
            <person name="Pangilinan J."/>
            <person name="Lindquist E."/>
            <person name="Lamers C."/>
            <person name="Grigoriev I.V."/>
            <person name="Geiser D.M."/>
            <person name="Covert S.F."/>
            <person name="Temporini E."/>
            <person name="Vanetten H.D."/>
        </authorList>
    </citation>
    <scope>NUCLEOTIDE SEQUENCE [LARGE SCALE GENOMIC DNA]</scope>
    <source>
        <strain evidence="3">ATCC MYA-4622 / CBS 123669 / FGSC 9596 / NRRL 45880 / 77-13-4</strain>
    </source>
</reference>
<dbReference type="HOGENOM" id="CLU_023464_1_0_1"/>
<dbReference type="GeneID" id="9667922"/>
<accession>C7Z676</accession>
<dbReference type="Proteomes" id="UP000005206">
    <property type="component" value="Chromosome 2"/>
</dbReference>
<dbReference type="KEGG" id="nhe:NECHADRAFT_76005"/>
<evidence type="ECO:0000259" key="1">
    <source>
        <dbReference type="Pfam" id="PF20183"/>
    </source>
</evidence>
<dbReference type="VEuPathDB" id="FungiDB:NECHADRAFT_76005"/>
<dbReference type="AlphaFoldDB" id="C7Z676"/>
<keyword evidence="3" id="KW-1185">Reference proteome</keyword>
<proteinExistence type="predicted"/>
<feature type="domain" description="DUF6546" evidence="1">
    <location>
        <begin position="266"/>
        <end position="413"/>
    </location>
</feature>